<feature type="non-terminal residue" evidence="2">
    <location>
        <position position="1"/>
    </location>
</feature>
<dbReference type="AlphaFoldDB" id="A0A6J4T7A9"/>
<feature type="non-terminal residue" evidence="2">
    <location>
        <position position="187"/>
    </location>
</feature>
<feature type="region of interest" description="Disordered" evidence="1">
    <location>
        <begin position="86"/>
        <end position="187"/>
    </location>
</feature>
<organism evidence="2">
    <name type="scientific">uncultured Solirubrobacteraceae bacterium</name>
    <dbReference type="NCBI Taxonomy" id="1162706"/>
    <lineage>
        <taxon>Bacteria</taxon>
        <taxon>Bacillati</taxon>
        <taxon>Actinomycetota</taxon>
        <taxon>Thermoleophilia</taxon>
        <taxon>Solirubrobacterales</taxon>
        <taxon>Solirubrobacteraceae</taxon>
        <taxon>environmental samples</taxon>
    </lineage>
</organism>
<evidence type="ECO:0000313" key="2">
    <source>
        <dbReference type="EMBL" id="CAA9515058.1"/>
    </source>
</evidence>
<feature type="compositionally biased region" description="Basic residues" evidence="1">
    <location>
        <begin position="93"/>
        <end position="105"/>
    </location>
</feature>
<feature type="compositionally biased region" description="Basic and acidic residues" evidence="1">
    <location>
        <begin position="115"/>
        <end position="125"/>
    </location>
</feature>
<accession>A0A6J4T7A9</accession>
<protein>
    <submittedName>
        <fullName evidence="2">Uncharacterized protein</fullName>
    </submittedName>
</protein>
<gene>
    <name evidence="2" type="ORF">AVDCRST_MAG13-3022</name>
</gene>
<sequence length="187" mass="20871">APHPVRRHRSPHRAPAPRVRRSAGGGRRPRSLHGRVAGAVAGLPRGRPRGHALPAQPGARGAGPRGPAVQRVAAGRRLALRRADVAAGLLRPRGPRRLLHGRPHPPHGLPARLRPALDGRREPRVGRRPSRHPGADRRRVDGLPGPQGEHPLARLRRDRDRRHPRRPRPRPVRRRDLRHELRRADPL</sequence>
<feature type="region of interest" description="Disordered" evidence="1">
    <location>
        <begin position="1"/>
        <end position="69"/>
    </location>
</feature>
<reference evidence="2" key="1">
    <citation type="submission" date="2020-02" db="EMBL/GenBank/DDBJ databases">
        <authorList>
            <person name="Meier V. D."/>
        </authorList>
    </citation>
    <scope>NUCLEOTIDE SEQUENCE</scope>
    <source>
        <strain evidence="2">AVDCRST_MAG13</strain>
    </source>
</reference>
<proteinExistence type="predicted"/>
<feature type="compositionally biased region" description="Basic residues" evidence="1">
    <location>
        <begin position="159"/>
        <end position="176"/>
    </location>
</feature>
<dbReference type="EMBL" id="CADCVO010000491">
    <property type="protein sequence ID" value="CAA9515058.1"/>
    <property type="molecule type" value="Genomic_DNA"/>
</dbReference>
<feature type="compositionally biased region" description="Basic residues" evidence="1">
    <location>
        <begin position="1"/>
        <end position="12"/>
    </location>
</feature>
<feature type="compositionally biased region" description="Basic and acidic residues" evidence="1">
    <location>
        <begin position="177"/>
        <end position="187"/>
    </location>
</feature>
<name>A0A6J4T7A9_9ACTN</name>
<evidence type="ECO:0000256" key="1">
    <source>
        <dbReference type="SAM" id="MobiDB-lite"/>
    </source>
</evidence>